<dbReference type="GO" id="GO:0016878">
    <property type="term" value="F:acid-thiol ligase activity"/>
    <property type="evidence" value="ECO:0007669"/>
    <property type="project" value="TreeGrafter"/>
</dbReference>
<dbReference type="Pfam" id="PF13193">
    <property type="entry name" value="AMP-binding_C"/>
    <property type="match status" value="1"/>
</dbReference>
<dbReference type="InterPro" id="IPR025110">
    <property type="entry name" value="AMP-bd_C"/>
</dbReference>
<evidence type="ECO:0000313" key="4">
    <source>
        <dbReference type="EMBL" id="SER44641.1"/>
    </source>
</evidence>
<dbReference type="PANTHER" id="PTHR43352:SF1">
    <property type="entry name" value="ANTHRANILATE--COA LIGASE"/>
    <property type="match status" value="1"/>
</dbReference>
<dbReference type="SUPFAM" id="SSF56801">
    <property type="entry name" value="Acetyl-CoA synthetase-like"/>
    <property type="match status" value="1"/>
</dbReference>
<evidence type="ECO:0000256" key="1">
    <source>
        <dbReference type="ARBA" id="ARBA00022598"/>
    </source>
</evidence>
<dbReference type="Gene3D" id="3.40.50.12780">
    <property type="entry name" value="N-terminal domain of ligase-like"/>
    <property type="match status" value="1"/>
</dbReference>
<dbReference type="AlphaFoldDB" id="A0A1H9P955"/>
<dbReference type="RefSeq" id="WP_092686739.1">
    <property type="nucleotide sequence ID" value="NZ_FOGU01000001.1"/>
</dbReference>
<keyword evidence="5" id="KW-1185">Reference proteome</keyword>
<sequence length="510" mass="54039">MQAIYDTGAPAPCPDPFNMAAHVLAHADACSDRVALAVVGPTGAERWSYTRLKEVVLGTAGGLLAQGLSPGDRVLLRLGNTVDFPIAYLASIAAGLVPVPTSAQLTRAEITRMAGPVAPRLILAAPDVALPDGDTPVLSLEALRALRDHAPAAFHMGSPERPAFAVFSSGTSARPQAVLHAHRSIWARRMMIDHWYALGPGDRLMHAGAFNWTYTMGTGLMDPWSVGATALIPAAGVTPSMIPLLLQRHDVTVFAAAPGIYRQLLKSDANLALRRLRHGLSAGEKLASSLHDAWRAATGTAIHEAFGMSECSTFISGNPADPAPAGTLGRPQPGRRVAILGTDGAPVARGERGVIAVSRRDPGLMLGYLDAPEATARRMSGEWFRTGDIGSMDESGAVTYLGREDDMMNAGGFRVSPVEVEEALIACPGITDAAAVELRVAKDTTIIAAFYTADDDPGEAAILGHCAERLARYKQPRLARRVAVLPRGGNGKLLRRQLRQDHEEHADDQA</sequence>
<dbReference type="GO" id="GO:0044550">
    <property type="term" value="P:secondary metabolite biosynthetic process"/>
    <property type="evidence" value="ECO:0007669"/>
    <property type="project" value="TreeGrafter"/>
</dbReference>
<reference evidence="4 5" key="1">
    <citation type="submission" date="2016-10" db="EMBL/GenBank/DDBJ databases">
        <authorList>
            <person name="de Groot N.N."/>
        </authorList>
    </citation>
    <scope>NUCLEOTIDE SEQUENCE [LARGE SCALE GENOMIC DNA]</scope>
    <source>
        <strain evidence="4 5">DSM 23042</strain>
    </source>
</reference>
<dbReference type="PANTHER" id="PTHR43352">
    <property type="entry name" value="ACETYL-COA SYNTHETASE"/>
    <property type="match status" value="1"/>
</dbReference>
<feature type="domain" description="AMP-binding enzyme C-terminal" evidence="3">
    <location>
        <begin position="419"/>
        <end position="492"/>
    </location>
</feature>
<accession>A0A1H9P955</accession>
<dbReference type="Pfam" id="PF00501">
    <property type="entry name" value="AMP-binding"/>
    <property type="match status" value="1"/>
</dbReference>
<name>A0A1H9P955_9RHOB</name>
<dbReference type="InterPro" id="IPR042099">
    <property type="entry name" value="ANL_N_sf"/>
</dbReference>
<dbReference type="EMBL" id="FOGU01000001">
    <property type="protein sequence ID" value="SER44641.1"/>
    <property type="molecule type" value="Genomic_DNA"/>
</dbReference>
<gene>
    <name evidence="4" type="ORF">SAMN04490244_10174</name>
</gene>
<dbReference type="OrthoDB" id="9803968at2"/>
<dbReference type="InterPro" id="IPR000873">
    <property type="entry name" value="AMP-dep_synth/lig_dom"/>
</dbReference>
<evidence type="ECO:0000259" key="3">
    <source>
        <dbReference type="Pfam" id="PF13193"/>
    </source>
</evidence>
<evidence type="ECO:0000259" key="2">
    <source>
        <dbReference type="Pfam" id="PF00501"/>
    </source>
</evidence>
<dbReference type="STRING" id="641238.SAMN04490244_10174"/>
<protein>
    <submittedName>
        <fullName evidence="4">Acyl-CoA synthetase (AMP-forming)/AMP-acid ligase II</fullName>
    </submittedName>
</protein>
<feature type="domain" description="AMP-dependent synthetase/ligase" evidence="2">
    <location>
        <begin position="27"/>
        <end position="369"/>
    </location>
</feature>
<keyword evidence="1 4" id="KW-0436">Ligase</keyword>
<proteinExistence type="predicted"/>
<organism evidence="4 5">
    <name type="scientific">Tranquillimonas rosea</name>
    <dbReference type="NCBI Taxonomy" id="641238"/>
    <lineage>
        <taxon>Bacteria</taxon>
        <taxon>Pseudomonadati</taxon>
        <taxon>Pseudomonadota</taxon>
        <taxon>Alphaproteobacteria</taxon>
        <taxon>Rhodobacterales</taxon>
        <taxon>Roseobacteraceae</taxon>
        <taxon>Tranquillimonas</taxon>
    </lineage>
</organism>
<dbReference type="InterPro" id="IPR045851">
    <property type="entry name" value="AMP-bd_C_sf"/>
</dbReference>
<dbReference type="Gene3D" id="3.30.300.30">
    <property type="match status" value="1"/>
</dbReference>
<evidence type="ECO:0000313" key="5">
    <source>
        <dbReference type="Proteomes" id="UP000198885"/>
    </source>
</evidence>
<dbReference type="Proteomes" id="UP000198885">
    <property type="component" value="Unassembled WGS sequence"/>
</dbReference>